<dbReference type="EMBL" id="CP000674">
    <property type="protein sequence ID" value="ABQ23609.1"/>
    <property type="molecule type" value="Genomic_DNA"/>
</dbReference>
<accession>A5F9Q0</accession>
<name>A5F9Q0_CLOK5</name>
<dbReference type="Proteomes" id="UP000002411">
    <property type="component" value="Plasmid pCKL555A"/>
</dbReference>
<keyword evidence="2" id="KW-1185">Reference proteome</keyword>
<dbReference type="HOGENOM" id="CLU_3060183_0_0_9"/>
<evidence type="ECO:0000313" key="2">
    <source>
        <dbReference type="Proteomes" id="UP000002411"/>
    </source>
</evidence>
<dbReference type="KEGG" id="ckl:CKL_4010"/>
<proteinExistence type="predicted"/>
<dbReference type="RefSeq" id="WP_011930356.1">
    <property type="nucleotide sequence ID" value="NC_009466.1"/>
</dbReference>
<gene>
    <name evidence="1" type="ordered locus">CKL_4010</name>
</gene>
<dbReference type="AlphaFoldDB" id="A5F9Q0"/>
<sequence length="53" mass="6393">MSDYWLIYIHTDILDSPRAKCFYDVEEIQPWIDEQKNIKVLDCVPCSEENEKE</sequence>
<geneLocation type="plasmid" evidence="1 2">
    <name>pCKL555A</name>
</geneLocation>
<evidence type="ECO:0000313" key="1">
    <source>
        <dbReference type="EMBL" id="ABQ23609.1"/>
    </source>
</evidence>
<protein>
    <submittedName>
        <fullName evidence="1">Uncharacterized protein</fullName>
    </submittedName>
</protein>
<keyword evidence="1" id="KW-0614">Plasmid</keyword>
<organism evidence="1 2">
    <name type="scientific">Clostridium kluyveri (strain ATCC 8527 / DSM 555 / NBRC 12016 / NCIMB 10680 / K1)</name>
    <dbReference type="NCBI Taxonomy" id="431943"/>
    <lineage>
        <taxon>Bacteria</taxon>
        <taxon>Bacillati</taxon>
        <taxon>Bacillota</taxon>
        <taxon>Clostridia</taxon>
        <taxon>Eubacteriales</taxon>
        <taxon>Clostridiaceae</taxon>
        <taxon>Clostridium</taxon>
    </lineage>
</organism>
<reference evidence="1 2" key="1">
    <citation type="journal article" date="2008" name="Proc. Natl. Acad. Sci. U.S.A.">
        <title>The genome of Clostridium kluyveri, a strict anaerobe with unique metabolic features.</title>
        <authorList>
            <person name="Seedorf H."/>
            <person name="Fricke W.F."/>
            <person name="Veith B."/>
            <person name="Brueggemann H."/>
            <person name="Liesegang H."/>
            <person name="Strittmatter A."/>
            <person name="Miethke M."/>
            <person name="Buckel W."/>
            <person name="Hinderberger J."/>
            <person name="Li F."/>
            <person name="Hagemeier C."/>
            <person name="Thauer R.K."/>
            <person name="Gottschalk G."/>
        </authorList>
    </citation>
    <scope>NUCLEOTIDE SEQUENCE [LARGE SCALE GENOMIC DNA]</scope>
    <source>
        <strain evidence="2">ATCC 8527 / DSM 555 / NCIMB 10680</strain>
        <plasmid evidence="1 2">pCKL555A</plasmid>
    </source>
</reference>